<gene>
    <name evidence="2" type="ORF">SAMN05216529_101494</name>
</gene>
<dbReference type="OrthoDB" id="1093013at2"/>
<dbReference type="SUPFAM" id="SSF54427">
    <property type="entry name" value="NTF2-like"/>
    <property type="match status" value="1"/>
</dbReference>
<evidence type="ECO:0000259" key="1">
    <source>
        <dbReference type="Pfam" id="PF12680"/>
    </source>
</evidence>
<evidence type="ECO:0000313" key="2">
    <source>
        <dbReference type="EMBL" id="SUQ12597.1"/>
    </source>
</evidence>
<dbReference type="EMBL" id="UHJJ01000001">
    <property type="protein sequence ID" value="SUQ12597.1"/>
    <property type="molecule type" value="Genomic_DNA"/>
</dbReference>
<accession>A0A316A470</accession>
<dbReference type="RefSeq" id="WP_109708610.1">
    <property type="nucleotide sequence ID" value="NZ_QGDS01000001.1"/>
</dbReference>
<dbReference type="Gene3D" id="3.10.450.50">
    <property type="match status" value="1"/>
</dbReference>
<feature type="domain" description="SnoaL-like" evidence="1">
    <location>
        <begin position="8"/>
        <end position="83"/>
    </location>
</feature>
<organism evidence="2 3">
    <name type="scientific">Faecalicatena contorta</name>
    <dbReference type="NCBI Taxonomy" id="39482"/>
    <lineage>
        <taxon>Bacteria</taxon>
        <taxon>Bacillati</taxon>
        <taxon>Bacillota</taxon>
        <taxon>Clostridia</taxon>
        <taxon>Lachnospirales</taxon>
        <taxon>Lachnospiraceae</taxon>
        <taxon>Faecalicatena</taxon>
    </lineage>
</organism>
<dbReference type="Proteomes" id="UP000254051">
    <property type="component" value="Unassembled WGS sequence"/>
</dbReference>
<protein>
    <submittedName>
        <fullName evidence="2">SnoaL-like domain-containing protein</fullName>
    </submittedName>
</protein>
<evidence type="ECO:0000313" key="3">
    <source>
        <dbReference type="Proteomes" id="UP000254051"/>
    </source>
</evidence>
<dbReference type="InterPro" id="IPR037401">
    <property type="entry name" value="SnoaL-like"/>
</dbReference>
<proteinExistence type="predicted"/>
<reference evidence="3" key="1">
    <citation type="submission" date="2017-07" db="EMBL/GenBank/DDBJ databases">
        <authorList>
            <person name="Varghese N."/>
            <person name="Submissions S."/>
        </authorList>
    </citation>
    <scope>NUCLEOTIDE SEQUENCE [LARGE SCALE GENOMIC DNA]</scope>
    <source>
        <strain evidence="3">NLAE-zl-C134</strain>
    </source>
</reference>
<dbReference type="Pfam" id="PF12680">
    <property type="entry name" value="SnoaL_2"/>
    <property type="match status" value="1"/>
</dbReference>
<dbReference type="AlphaFoldDB" id="A0A316A470"/>
<sequence>MNTGTILKFMGAINCKNLSIIIEMMSEDFLFIDTYGDSANKEQMKTGWQGFFNCFPDYQIEVNDYLENESFAVILGNVRGSYLGNKDKHWCFPAAWKVVAKGKQICIWQVFCASISSVKEYLMYGDSVNEKLGSCEERLRVIQGYVDKGEEAELFKAINNMSTEHEQIYMEIGIQAGFRLAKDIIQGNVLEESALVKYKEMYLSLFEDITKAVTELKKAQRRAEEIYISI</sequence>
<keyword evidence="3" id="KW-1185">Reference proteome</keyword>
<name>A0A316A470_9FIRM</name>
<dbReference type="InterPro" id="IPR032710">
    <property type="entry name" value="NTF2-like_dom_sf"/>
</dbReference>